<protein>
    <recommendedName>
        <fullName evidence="6">NHL repeat containing protein</fullName>
    </recommendedName>
</protein>
<dbReference type="GO" id="GO:0008270">
    <property type="term" value="F:zinc ion binding"/>
    <property type="evidence" value="ECO:0007669"/>
    <property type="project" value="UniProtKB-KW"/>
</dbReference>
<gene>
    <name evidence="4" type="ORF">OKA104_LOCUS25606</name>
</gene>
<dbReference type="CDD" id="cd05819">
    <property type="entry name" value="NHL"/>
    <property type="match status" value="1"/>
</dbReference>
<accession>A0A819J9M3</accession>
<dbReference type="InterPro" id="IPR050952">
    <property type="entry name" value="TRIM-NHL_E3_ligases"/>
</dbReference>
<dbReference type="PANTHER" id="PTHR24104">
    <property type="entry name" value="E3 UBIQUITIN-PROTEIN LIGASE NHLRC1-RELATED"/>
    <property type="match status" value="1"/>
</dbReference>
<dbReference type="SUPFAM" id="SSF101898">
    <property type="entry name" value="NHL repeat"/>
    <property type="match status" value="1"/>
</dbReference>
<dbReference type="InterPro" id="IPR011042">
    <property type="entry name" value="6-blade_b-propeller_TolB-like"/>
</dbReference>
<dbReference type="PANTHER" id="PTHR24104:SF25">
    <property type="entry name" value="PROTEIN LIN-41"/>
    <property type="match status" value="1"/>
</dbReference>
<proteinExistence type="predicted"/>
<reference evidence="4" key="1">
    <citation type="submission" date="2021-02" db="EMBL/GenBank/DDBJ databases">
        <authorList>
            <person name="Nowell W R."/>
        </authorList>
    </citation>
    <scope>NUCLEOTIDE SEQUENCE</scope>
</reference>
<evidence type="ECO:0008006" key="6">
    <source>
        <dbReference type="Google" id="ProtNLM"/>
    </source>
</evidence>
<dbReference type="EMBL" id="CAJOAY010002162">
    <property type="protein sequence ID" value="CAF3927099.1"/>
    <property type="molecule type" value="Genomic_DNA"/>
</dbReference>
<dbReference type="AlphaFoldDB" id="A0A819J9M3"/>
<dbReference type="Pfam" id="PF01436">
    <property type="entry name" value="NHL"/>
    <property type="match status" value="1"/>
</dbReference>
<evidence type="ECO:0000256" key="3">
    <source>
        <dbReference type="SAM" id="MobiDB-lite"/>
    </source>
</evidence>
<feature type="compositionally biased region" description="Basic residues" evidence="3">
    <location>
        <begin position="92"/>
        <end position="103"/>
    </location>
</feature>
<feature type="region of interest" description="Disordered" evidence="3">
    <location>
        <begin position="78"/>
        <end position="251"/>
    </location>
</feature>
<feature type="repeat" description="NHL" evidence="2">
    <location>
        <begin position="327"/>
        <end position="366"/>
    </location>
</feature>
<sequence>MLINEKYMRYLRGVDVWALHQQHHHRHHCHHPQQQQAQPQHQQLHQQLQAQLQQQQLQAQLQQLQQQQLQAQLQQQQLPQQQAQPQHQQLHQQHHHRHHRHHPQQQQAQPQQQQLQAQLQQQQLPQQQAQPQHQQLHQQLQAQLQQQQLPQQQAQPQHQQLHQQHHHRHHRHHPQQQQAQPQHQQLHQQLQAQLLQQQLPQQQAQPQQQQLPQQLAQHQLQPQLQQQRQPQHQQLQAQHQQQQQHRRQQQVICPLSSQSSWSLNGTTIFGSQAGTSGSILALLFGPIGMYYDEPNNMLIIADSGNQRILRFSLNNPPSAATVIAGSHGVGCNISQFNSPDGVGIDSSGQLYVADFACNQVVKFPSNSNSTTSGTLLASVSEVGIISTNLLTNDIYVASYGANAIYKFVGGSGSPVIAAGGNDNGNALNQLSNPVGVYYDYLYTNSLYVADSGNNRIMKFTSGSTSSTFGTVVAGGNGAGSGANQLNTPRSIVVDSNGTLYIADGNNNRIQRWLKNASNGTTIVGGTQGIASNQLYFPEQILFDGSRNLLVADRYNNRIQFFNLTAC</sequence>
<feature type="repeat" description="NHL" evidence="2">
    <location>
        <begin position="429"/>
        <end position="462"/>
    </location>
</feature>
<feature type="compositionally biased region" description="Low complexity" evidence="3">
    <location>
        <begin position="175"/>
        <end position="243"/>
    </location>
</feature>
<dbReference type="InterPro" id="IPR001258">
    <property type="entry name" value="NHL_repeat"/>
</dbReference>
<feature type="compositionally biased region" description="Low complexity" evidence="3">
    <location>
        <begin position="78"/>
        <end position="91"/>
    </location>
</feature>
<feature type="compositionally biased region" description="Low complexity" evidence="3">
    <location>
        <begin position="104"/>
        <end position="162"/>
    </location>
</feature>
<evidence type="ECO:0000256" key="1">
    <source>
        <dbReference type="ARBA" id="ARBA00022737"/>
    </source>
</evidence>
<name>A0A819J9M3_9BILA</name>
<dbReference type="Proteomes" id="UP000663881">
    <property type="component" value="Unassembled WGS sequence"/>
</dbReference>
<evidence type="ECO:0000256" key="2">
    <source>
        <dbReference type="PROSITE-ProRule" id="PRU00504"/>
    </source>
</evidence>
<evidence type="ECO:0000313" key="4">
    <source>
        <dbReference type="EMBL" id="CAF3927099.1"/>
    </source>
</evidence>
<comment type="caution">
    <text evidence="4">The sequence shown here is derived from an EMBL/GenBank/DDBJ whole genome shotgun (WGS) entry which is preliminary data.</text>
</comment>
<feature type="compositionally biased region" description="Basic residues" evidence="3">
    <location>
        <begin position="163"/>
        <end position="174"/>
    </location>
</feature>
<dbReference type="Gene3D" id="2.120.10.30">
    <property type="entry name" value="TolB, C-terminal domain"/>
    <property type="match status" value="2"/>
</dbReference>
<keyword evidence="1" id="KW-0677">Repeat</keyword>
<evidence type="ECO:0000313" key="5">
    <source>
        <dbReference type="Proteomes" id="UP000663881"/>
    </source>
</evidence>
<organism evidence="4 5">
    <name type="scientific">Adineta steineri</name>
    <dbReference type="NCBI Taxonomy" id="433720"/>
    <lineage>
        <taxon>Eukaryota</taxon>
        <taxon>Metazoa</taxon>
        <taxon>Spiralia</taxon>
        <taxon>Gnathifera</taxon>
        <taxon>Rotifera</taxon>
        <taxon>Eurotatoria</taxon>
        <taxon>Bdelloidea</taxon>
        <taxon>Adinetida</taxon>
        <taxon>Adinetidae</taxon>
        <taxon>Adineta</taxon>
    </lineage>
</organism>
<dbReference type="PROSITE" id="PS51125">
    <property type="entry name" value="NHL"/>
    <property type="match status" value="3"/>
</dbReference>
<feature type="repeat" description="NHL" evidence="2">
    <location>
        <begin position="479"/>
        <end position="510"/>
    </location>
</feature>